<dbReference type="Gramene" id="Bo5g086660.1">
    <property type="protein sequence ID" value="Bo5g086660.1"/>
    <property type="gene ID" value="Bo5g086660"/>
</dbReference>
<protein>
    <submittedName>
        <fullName evidence="1">Uncharacterized protein</fullName>
    </submittedName>
</protein>
<dbReference type="EnsemblPlants" id="Bo5g086660.1">
    <property type="protein sequence ID" value="Bo5g086660.1"/>
    <property type="gene ID" value="Bo5g086660"/>
</dbReference>
<dbReference type="AlphaFoldDB" id="A0A0D3CGJ6"/>
<sequence length="69" mass="7972">MKRRRRRSGTSQGGEVMRKMTCEEWELRRLLWRIRSVLSFWVVSLIDCTMGIRLQGGEANHGSNSSGSM</sequence>
<keyword evidence="2" id="KW-1185">Reference proteome</keyword>
<accession>A0A0D3CGJ6</accession>
<evidence type="ECO:0000313" key="1">
    <source>
        <dbReference type="EnsemblPlants" id="Bo5g086660.1"/>
    </source>
</evidence>
<dbReference type="SMR" id="A0A0D3CGJ6"/>
<proteinExistence type="predicted"/>
<reference evidence="1 2" key="1">
    <citation type="journal article" date="2014" name="Genome Biol.">
        <title>Transcriptome and methylome profiling reveals relics of genome dominance in the mesopolyploid Brassica oleracea.</title>
        <authorList>
            <person name="Parkin I.A."/>
            <person name="Koh C."/>
            <person name="Tang H."/>
            <person name="Robinson S.J."/>
            <person name="Kagale S."/>
            <person name="Clarke W.E."/>
            <person name="Town C.D."/>
            <person name="Nixon J."/>
            <person name="Krishnakumar V."/>
            <person name="Bidwell S.L."/>
            <person name="Denoeud F."/>
            <person name="Belcram H."/>
            <person name="Links M.G."/>
            <person name="Just J."/>
            <person name="Clarke C."/>
            <person name="Bender T."/>
            <person name="Huebert T."/>
            <person name="Mason A.S."/>
            <person name="Pires J.C."/>
            <person name="Barker G."/>
            <person name="Moore J."/>
            <person name="Walley P.G."/>
            <person name="Manoli S."/>
            <person name="Batley J."/>
            <person name="Edwards D."/>
            <person name="Nelson M.N."/>
            <person name="Wang X."/>
            <person name="Paterson A.H."/>
            <person name="King G."/>
            <person name="Bancroft I."/>
            <person name="Chalhoub B."/>
            <person name="Sharpe A.G."/>
        </authorList>
    </citation>
    <scope>NUCLEOTIDE SEQUENCE</scope>
    <source>
        <strain evidence="1 2">cv. TO1000</strain>
    </source>
</reference>
<organism evidence="1 2">
    <name type="scientific">Brassica oleracea var. oleracea</name>
    <dbReference type="NCBI Taxonomy" id="109376"/>
    <lineage>
        <taxon>Eukaryota</taxon>
        <taxon>Viridiplantae</taxon>
        <taxon>Streptophyta</taxon>
        <taxon>Embryophyta</taxon>
        <taxon>Tracheophyta</taxon>
        <taxon>Spermatophyta</taxon>
        <taxon>Magnoliopsida</taxon>
        <taxon>eudicotyledons</taxon>
        <taxon>Gunneridae</taxon>
        <taxon>Pentapetalae</taxon>
        <taxon>rosids</taxon>
        <taxon>malvids</taxon>
        <taxon>Brassicales</taxon>
        <taxon>Brassicaceae</taxon>
        <taxon>Brassiceae</taxon>
        <taxon>Brassica</taxon>
    </lineage>
</organism>
<reference evidence="1" key="2">
    <citation type="submission" date="2015-03" db="UniProtKB">
        <authorList>
            <consortium name="EnsemblPlants"/>
        </authorList>
    </citation>
    <scope>IDENTIFICATION</scope>
</reference>
<dbReference type="Proteomes" id="UP000032141">
    <property type="component" value="Chromosome C5"/>
</dbReference>
<dbReference type="HOGENOM" id="CLU_2779358_0_0_1"/>
<evidence type="ECO:0000313" key="2">
    <source>
        <dbReference type="Proteomes" id="UP000032141"/>
    </source>
</evidence>
<name>A0A0D3CGJ6_BRAOL</name>